<feature type="compositionally biased region" description="Polar residues" evidence="1">
    <location>
        <begin position="1"/>
        <end position="19"/>
    </location>
</feature>
<feature type="region of interest" description="Disordered" evidence="1">
    <location>
        <begin position="1"/>
        <end position="23"/>
    </location>
</feature>
<dbReference type="AlphaFoldDB" id="A0A1T4JPI3"/>
<evidence type="ECO:0000259" key="2">
    <source>
        <dbReference type="Pfam" id="PF07883"/>
    </source>
</evidence>
<feature type="domain" description="Cupin type-2" evidence="2">
    <location>
        <begin position="120"/>
        <end position="169"/>
    </location>
</feature>
<evidence type="ECO:0000256" key="1">
    <source>
        <dbReference type="SAM" id="MobiDB-lite"/>
    </source>
</evidence>
<organism evidence="3 4">
    <name type="scientific">Porphyromonas cangingivalis</name>
    <dbReference type="NCBI Taxonomy" id="36874"/>
    <lineage>
        <taxon>Bacteria</taxon>
        <taxon>Pseudomonadati</taxon>
        <taxon>Bacteroidota</taxon>
        <taxon>Bacteroidia</taxon>
        <taxon>Bacteroidales</taxon>
        <taxon>Porphyromonadaceae</taxon>
        <taxon>Porphyromonas</taxon>
    </lineage>
</organism>
<gene>
    <name evidence="3" type="ORF">SAMN02745205_00243</name>
</gene>
<sequence length="191" mass="21664">MFSTSDAEASDLHPTSSHRGNPLYSLNARNIRTLHTDEALFFPKVTLAHGEHQNTQFEVRQNQGYVFHLSYICNNKTPAENKKDLCPSIHKINYTNTMLGKELSAFGRLLDTPELMLVHIELDTDKTVPAHDHRGQEVFFTVVRGQVEVTLDGQEKHLLIPGKVLHFPGEASISARAIEPSEFFVYLINRR</sequence>
<dbReference type="InterPro" id="IPR013096">
    <property type="entry name" value="Cupin_2"/>
</dbReference>
<proteinExistence type="predicted"/>
<dbReference type="SUPFAM" id="SSF51182">
    <property type="entry name" value="RmlC-like cupins"/>
    <property type="match status" value="1"/>
</dbReference>
<evidence type="ECO:0000313" key="4">
    <source>
        <dbReference type="Proteomes" id="UP000189956"/>
    </source>
</evidence>
<dbReference type="InterPro" id="IPR014710">
    <property type="entry name" value="RmlC-like_jellyroll"/>
</dbReference>
<evidence type="ECO:0000313" key="3">
    <source>
        <dbReference type="EMBL" id="SJZ32106.1"/>
    </source>
</evidence>
<dbReference type="EMBL" id="FUWL01000003">
    <property type="protein sequence ID" value="SJZ32106.1"/>
    <property type="molecule type" value="Genomic_DNA"/>
</dbReference>
<protein>
    <submittedName>
        <fullName evidence="3">Cupin domain-containing protein</fullName>
    </submittedName>
</protein>
<dbReference type="Gene3D" id="2.60.120.10">
    <property type="entry name" value="Jelly Rolls"/>
    <property type="match status" value="1"/>
</dbReference>
<name>A0A1T4JPI3_PORCN</name>
<reference evidence="3 4" key="1">
    <citation type="submission" date="2017-02" db="EMBL/GenBank/DDBJ databases">
        <authorList>
            <person name="Peterson S.W."/>
        </authorList>
    </citation>
    <scope>NUCLEOTIDE SEQUENCE [LARGE SCALE GENOMIC DNA]</scope>
    <source>
        <strain evidence="3 4">ATCC 700135</strain>
    </source>
</reference>
<dbReference type="Pfam" id="PF07883">
    <property type="entry name" value="Cupin_2"/>
    <property type="match status" value="1"/>
</dbReference>
<accession>A0A1T4JPI3</accession>
<dbReference type="InterPro" id="IPR011051">
    <property type="entry name" value="RmlC_Cupin_sf"/>
</dbReference>
<dbReference type="Proteomes" id="UP000189956">
    <property type="component" value="Unassembled WGS sequence"/>
</dbReference>